<feature type="transmembrane region" description="Helical" evidence="1">
    <location>
        <begin position="6"/>
        <end position="25"/>
    </location>
</feature>
<keyword evidence="1" id="KW-1133">Transmembrane helix</keyword>
<evidence type="ECO:0000313" key="3">
    <source>
        <dbReference type="Proteomes" id="UP000004221"/>
    </source>
</evidence>
<reference evidence="2 3" key="1">
    <citation type="journal article" date="2012" name="ISME J.">
        <title>Nitrification expanded: discovery, physiology and genomics of a nitrite-oxidizing bacterium from the phylum Chloroflexi.</title>
        <authorList>
            <person name="Sorokin D.Y."/>
            <person name="Lucker S."/>
            <person name="Vejmelkova D."/>
            <person name="Kostrikina N.A."/>
            <person name="Kleerebezem R."/>
            <person name="Rijpstra W.I."/>
            <person name="Damste J.S."/>
            <person name="Le Paslier D."/>
            <person name="Muyzer G."/>
            <person name="Wagner M."/>
            <person name="van Loosdrecht M.C."/>
            <person name="Daims H."/>
        </authorList>
    </citation>
    <scope>NUCLEOTIDE SEQUENCE [LARGE SCALE GENOMIC DNA]</scope>
    <source>
        <strain evidence="3">none</strain>
    </source>
</reference>
<proteinExistence type="predicted"/>
<keyword evidence="1" id="KW-0812">Transmembrane</keyword>
<protein>
    <submittedName>
        <fullName evidence="2">Uncharacterized protein</fullName>
    </submittedName>
</protein>
<evidence type="ECO:0000313" key="2">
    <source>
        <dbReference type="EMBL" id="CCF83182.1"/>
    </source>
</evidence>
<dbReference type="EMBL" id="CAGS01000112">
    <property type="protein sequence ID" value="CCF83182.1"/>
    <property type="molecule type" value="Genomic_DNA"/>
</dbReference>
<sequence length="39" mass="4417">MARNVFRGILSLILAAVATWLANYITERIFGPEEEEHGK</sequence>
<evidence type="ECO:0000256" key="1">
    <source>
        <dbReference type="SAM" id="Phobius"/>
    </source>
</evidence>
<name>I4EES0_9BACT</name>
<accession>I4EES0</accession>
<keyword evidence="1" id="KW-0472">Membrane</keyword>
<comment type="caution">
    <text evidence="2">The sequence shown here is derived from an EMBL/GenBank/DDBJ whole genome shotgun (WGS) entry which is preliminary data.</text>
</comment>
<dbReference type="Proteomes" id="UP000004221">
    <property type="component" value="Unassembled WGS sequence"/>
</dbReference>
<gene>
    <name evidence="2" type="ORF">NITHO_20011</name>
</gene>
<organism evidence="2 3">
    <name type="scientific">Nitrolancea hollandica Lb</name>
    <dbReference type="NCBI Taxonomy" id="1129897"/>
    <lineage>
        <taxon>Bacteria</taxon>
        <taxon>Pseudomonadati</taxon>
        <taxon>Thermomicrobiota</taxon>
        <taxon>Thermomicrobia</taxon>
        <taxon>Sphaerobacterales</taxon>
        <taxon>Sphaerobacterineae</taxon>
        <taxon>Sphaerobacteraceae</taxon>
        <taxon>Nitrolancea</taxon>
    </lineage>
</organism>
<keyword evidence="3" id="KW-1185">Reference proteome</keyword>
<dbReference type="AlphaFoldDB" id="I4EES0"/>